<protein>
    <recommendedName>
        <fullName evidence="1">HVA22-like protein</fullName>
    </recommendedName>
</protein>
<gene>
    <name evidence="3" type="ORF">OLEA9_A054215</name>
</gene>
<comment type="caution">
    <text evidence="3">The sequence shown here is derived from an EMBL/GenBank/DDBJ whole genome shotgun (WGS) entry which is preliminary data.</text>
</comment>
<dbReference type="Gramene" id="OE9A054215T3">
    <property type="protein sequence ID" value="OE9A054215C3"/>
    <property type="gene ID" value="OE9A054215"/>
</dbReference>
<dbReference type="GO" id="GO:0016020">
    <property type="term" value="C:membrane"/>
    <property type="evidence" value="ECO:0007669"/>
    <property type="project" value="UniProtKB-SubCell"/>
</dbReference>
<dbReference type="AlphaFoldDB" id="A0A8S0PDL9"/>
<dbReference type="Pfam" id="PF03134">
    <property type="entry name" value="TB2_DP1_HVA22"/>
    <property type="match status" value="1"/>
</dbReference>
<accession>A0A8S0PDL9</accession>
<dbReference type="PANTHER" id="PTHR12300:SF176">
    <property type="entry name" value="HVA22-LIKE PROTEIN"/>
    <property type="match status" value="1"/>
</dbReference>
<dbReference type="InterPro" id="IPR004345">
    <property type="entry name" value="TB2_DP1_HVA22"/>
</dbReference>
<name>A0A8S0PDL9_OLEEU</name>
<feature type="region of interest" description="Disordered" evidence="2">
    <location>
        <begin position="172"/>
        <end position="198"/>
    </location>
</feature>
<reference evidence="3 4" key="1">
    <citation type="submission" date="2019-12" db="EMBL/GenBank/DDBJ databases">
        <authorList>
            <person name="Alioto T."/>
            <person name="Alioto T."/>
            <person name="Gomez Garrido J."/>
        </authorList>
    </citation>
    <scope>NUCLEOTIDE SEQUENCE [LARGE SCALE GENOMIC DNA]</scope>
</reference>
<comment type="subcellular location">
    <subcellularLocation>
        <location evidence="1">Membrane</location>
        <topology evidence="1">Multi-pass membrane protein</topology>
    </subcellularLocation>
</comment>
<dbReference type="Proteomes" id="UP000594638">
    <property type="component" value="Unassembled WGS sequence"/>
</dbReference>
<dbReference type="EMBL" id="CACTIH010000047">
    <property type="protein sequence ID" value="CAA2940881.1"/>
    <property type="molecule type" value="Genomic_DNA"/>
</dbReference>
<dbReference type="OrthoDB" id="10009287at2759"/>
<organism evidence="3 4">
    <name type="scientific">Olea europaea subsp. europaea</name>
    <dbReference type="NCBI Taxonomy" id="158383"/>
    <lineage>
        <taxon>Eukaryota</taxon>
        <taxon>Viridiplantae</taxon>
        <taxon>Streptophyta</taxon>
        <taxon>Embryophyta</taxon>
        <taxon>Tracheophyta</taxon>
        <taxon>Spermatophyta</taxon>
        <taxon>Magnoliopsida</taxon>
        <taxon>eudicotyledons</taxon>
        <taxon>Gunneridae</taxon>
        <taxon>Pentapetalae</taxon>
        <taxon>asterids</taxon>
        <taxon>lamiids</taxon>
        <taxon>Lamiales</taxon>
        <taxon>Oleaceae</taxon>
        <taxon>Oleeae</taxon>
        <taxon>Olea</taxon>
    </lineage>
</organism>
<evidence type="ECO:0000313" key="3">
    <source>
        <dbReference type="EMBL" id="CAA2940881.1"/>
    </source>
</evidence>
<dbReference type="PANTHER" id="PTHR12300">
    <property type="entry name" value="HVA22-LIKE PROTEINS"/>
    <property type="match status" value="1"/>
</dbReference>
<comment type="similarity">
    <text evidence="1">Belongs to the DP1 family.</text>
</comment>
<evidence type="ECO:0000256" key="2">
    <source>
        <dbReference type="SAM" id="MobiDB-lite"/>
    </source>
</evidence>
<proteinExistence type="inferred from homology"/>
<evidence type="ECO:0000313" key="4">
    <source>
        <dbReference type="Proteomes" id="UP000594638"/>
    </source>
</evidence>
<sequence length="198" mass="22704">MAMLGSNVCTDVGLRVLLSPFGSNVVIRTACCSVGIVLPVYSTFKAIEARDQDEQHKWLLYWAAYGSFSVVEVLTDKLLYWFPLYYHMKFAFLVWLQLPTTDGARQLYMNHLRPFLRRHQSRLDQIVGFLYDEMVKFVSNHQGEIQFARKFFMKILASANYMVQEIVHPGRRQTSGAAIEGPPQHGETSESGESEDEE</sequence>
<evidence type="ECO:0000256" key="1">
    <source>
        <dbReference type="RuleBase" id="RU362006"/>
    </source>
</evidence>
<keyword evidence="4" id="KW-1185">Reference proteome</keyword>